<dbReference type="Proteomes" id="UP000602050">
    <property type="component" value="Unassembled WGS sequence"/>
</dbReference>
<accession>A0A8J2TUQ8</accession>
<evidence type="ECO:0000313" key="4">
    <source>
        <dbReference type="EMBL" id="GFZ88269.1"/>
    </source>
</evidence>
<proteinExistence type="predicted"/>
<dbReference type="Gene3D" id="2.30.30.1210">
    <property type="entry name" value="Domain of unknown function DUF1541"/>
    <property type="match status" value="1"/>
</dbReference>
<evidence type="ECO:0000259" key="3">
    <source>
        <dbReference type="Pfam" id="PF07563"/>
    </source>
</evidence>
<feature type="domain" description="DUF1541" evidence="3">
    <location>
        <begin position="157"/>
        <end position="208"/>
    </location>
</feature>
<dbReference type="InterPro" id="IPR011438">
    <property type="entry name" value="DUF1541"/>
</dbReference>
<dbReference type="EMBL" id="BMEV01000079">
    <property type="protein sequence ID" value="GFZ88269.1"/>
    <property type="molecule type" value="Genomic_DNA"/>
</dbReference>
<gene>
    <name evidence="4" type="primary">ydhK</name>
    <name evidence="4" type="ORF">GCM10010978_29900</name>
</gene>
<feature type="chain" id="PRO_5035272377" description="DUF1541 domain-containing protein" evidence="2">
    <location>
        <begin position="20"/>
        <end position="215"/>
    </location>
</feature>
<feature type="compositionally biased region" description="Acidic residues" evidence="1">
    <location>
        <begin position="79"/>
        <end position="88"/>
    </location>
</feature>
<evidence type="ECO:0000256" key="2">
    <source>
        <dbReference type="SAM" id="SignalP"/>
    </source>
</evidence>
<comment type="caution">
    <text evidence="4">The sequence shown here is derived from an EMBL/GenBank/DDBJ whole genome shotgun (WGS) entry which is preliminary data.</text>
</comment>
<keyword evidence="2" id="KW-0732">Signal</keyword>
<sequence length="215" mass="23326">MSNKLIIGIIALFMAVVLAACGGNNETTPESNTDTENDSTENAETNQETQSEEKSDSMEETDDSSMDHSGMNHSSTGEVPEDLAEAEDPTYPVGSEAVIHANHMGGMDGAVATIDGAYDTTVYTVTYTPTTGGEKVEDHKWVIHEEIENAEEQPYEPGDEVVLEADHMEGMEGATATIDSAENTTVYMVSYTDTETGEEVNYHKWVTEEELSPVE</sequence>
<reference evidence="4" key="1">
    <citation type="journal article" date="2014" name="Int. J. Syst. Evol. Microbiol.">
        <title>Complete genome sequence of Corynebacterium casei LMG S-19264T (=DSM 44701T), isolated from a smear-ripened cheese.</title>
        <authorList>
            <consortium name="US DOE Joint Genome Institute (JGI-PGF)"/>
            <person name="Walter F."/>
            <person name="Albersmeier A."/>
            <person name="Kalinowski J."/>
            <person name="Ruckert C."/>
        </authorList>
    </citation>
    <scope>NUCLEOTIDE SEQUENCE</scope>
    <source>
        <strain evidence="4">CGMCC 1.12360</strain>
    </source>
</reference>
<dbReference type="PROSITE" id="PS51257">
    <property type="entry name" value="PROKAR_LIPOPROTEIN"/>
    <property type="match status" value="1"/>
</dbReference>
<dbReference type="Pfam" id="PF07563">
    <property type="entry name" value="DUF1541"/>
    <property type="match status" value="2"/>
</dbReference>
<protein>
    <recommendedName>
        <fullName evidence="3">DUF1541 domain-containing protein</fullName>
    </recommendedName>
</protein>
<feature type="region of interest" description="Disordered" evidence="1">
    <location>
        <begin position="25"/>
        <end position="89"/>
    </location>
</feature>
<evidence type="ECO:0000313" key="5">
    <source>
        <dbReference type="Proteomes" id="UP000602050"/>
    </source>
</evidence>
<dbReference type="AlphaFoldDB" id="A0A8J2TUQ8"/>
<feature type="signal peptide" evidence="2">
    <location>
        <begin position="1"/>
        <end position="19"/>
    </location>
</feature>
<keyword evidence="5" id="KW-1185">Reference proteome</keyword>
<name>A0A8J2TUQ8_9BACI</name>
<evidence type="ECO:0000256" key="1">
    <source>
        <dbReference type="SAM" id="MobiDB-lite"/>
    </source>
</evidence>
<dbReference type="RefSeq" id="WP_188393217.1">
    <property type="nucleotide sequence ID" value="NZ_BMEV01000079.1"/>
</dbReference>
<feature type="domain" description="DUF1541" evidence="3">
    <location>
        <begin position="93"/>
        <end position="144"/>
    </location>
</feature>
<organism evidence="4 5">
    <name type="scientific">Compostibacillus humi</name>
    <dbReference type="NCBI Taxonomy" id="1245525"/>
    <lineage>
        <taxon>Bacteria</taxon>
        <taxon>Bacillati</taxon>
        <taxon>Bacillota</taxon>
        <taxon>Bacilli</taxon>
        <taxon>Bacillales</taxon>
        <taxon>Bacillaceae</taxon>
        <taxon>Compostibacillus</taxon>
    </lineage>
</organism>
<reference evidence="4" key="2">
    <citation type="submission" date="2020-09" db="EMBL/GenBank/DDBJ databases">
        <authorList>
            <person name="Sun Q."/>
            <person name="Zhou Y."/>
        </authorList>
    </citation>
    <scope>NUCLEOTIDE SEQUENCE</scope>
    <source>
        <strain evidence="4">CGMCC 1.12360</strain>
    </source>
</reference>